<keyword evidence="2" id="KW-1185">Reference proteome</keyword>
<dbReference type="Proteomes" id="UP000298030">
    <property type="component" value="Unassembled WGS sequence"/>
</dbReference>
<accession>A0A4Y7U264</accession>
<gene>
    <name evidence="1" type="ORF">FA13DRAFT_39819</name>
</gene>
<evidence type="ECO:0000313" key="2">
    <source>
        <dbReference type="Proteomes" id="UP000298030"/>
    </source>
</evidence>
<dbReference type="EMBL" id="QPFP01000001">
    <property type="protein sequence ID" value="TEB39929.1"/>
    <property type="molecule type" value="Genomic_DNA"/>
</dbReference>
<protein>
    <submittedName>
        <fullName evidence="1">Uncharacterized protein</fullName>
    </submittedName>
</protein>
<organism evidence="1 2">
    <name type="scientific">Coprinellus micaceus</name>
    <name type="common">Glistening ink-cap mushroom</name>
    <name type="synonym">Coprinus micaceus</name>
    <dbReference type="NCBI Taxonomy" id="71717"/>
    <lineage>
        <taxon>Eukaryota</taxon>
        <taxon>Fungi</taxon>
        <taxon>Dikarya</taxon>
        <taxon>Basidiomycota</taxon>
        <taxon>Agaricomycotina</taxon>
        <taxon>Agaricomycetes</taxon>
        <taxon>Agaricomycetidae</taxon>
        <taxon>Agaricales</taxon>
        <taxon>Agaricineae</taxon>
        <taxon>Psathyrellaceae</taxon>
        <taxon>Coprinellus</taxon>
    </lineage>
</organism>
<name>A0A4Y7U264_COPMI</name>
<proteinExistence type="predicted"/>
<sequence length="123" mass="13618">MSTRRPPRIYSNGTRILVDAVGNPSDVNLYRAKATEHIHNLEEEIQVLKRCINALTPICRLPPEVLSTIFCLAVASHDGGRASSKPVTMGSYAYNPRLPALEIRRIGFPKVLDTLAICQPTLH</sequence>
<dbReference type="AlphaFoldDB" id="A0A4Y7U264"/>
<evidence type="ECO:0000313" key="1">
    <source>
        <dbReference type="EMBL" id="TEB39929.1"/>
    </source>
</evidence>
<comment type="caution">
    <text evidence="1">The sequence shown here is derived from an EMBL/GenBank/DDBJ whole genome shotgun (WGS) entry which is preliminary data.</text>
</comment>
<reference evidence="1 2" key="1">
    <citation type="journal article" date="2019" name="Nat. Ecol. Evol.">
        <title>Megaphylogeny resolves global patterns of mushroom evolution.</title>
        <authorList>
            <person name="Varga T."/>
            <person name="Krizsan K."/>
            <person name="Foldi C."/>
            <person name="Dima B."/>
            <person name="Sanchez-Garcia M."/>
            <person name="Sanchez-Ramirez S."/>
            <person name="Szollosi G.J."/>
            <person name="Szarkandi J.G."/>
            <person name="Papp V."/>
            <person name="Albert L."/>
            <person name="Andreopoulos W."/>
            <person name="Angelini C."/>
            <person name="Antonin V."/>
            <person name="Barry K.W."/>
            <person name="Bougher N.L."/>
            <person name="Buchanan P."/>
            <person name="Buyck B."/>
            <person name="Bense V."/>
            <person name="Catcheside P."/>
            <person name="Chovatia M."/>
            <person name="Cooper J."/>
            <person name="Damon W."/>
            <person name="Desjardin D."/>
            <person name="Finy P."/>
            <person name="Geml J."/>
            <person name="Haridas S."/>
            <person name="Hughes K."/>
            <person name="Justo A."/>
            <person name="Karasinski D."/>
            <person name="Kautmanova I."/>
            <person name="Kiss B."/>
            <person name="Kocsube S."/>
            <person name="Kotiranta H."/>
            <person name="LaButti K.M."/>
            <person name="Lechner B.E."/>
            <person name="Liimatainen K."/>
            <person name="Lipzen A."/>
            <person name="Lukacs Z."/>
            <person name="Mihaltcheva S."/>
            <person name="Morgado L.N."/>
            <person name="Niskanen T."/>
            <person name="Noordeloos M.E."/>
            <person name="Ohm R.A."/>
            <person name="Ortiz-Santana B."/>
            <person name="Ovrebo C."/>
            <person name="Racz N."/>
            <person name="Riley R."/>
            <person name="Savchenko A."/>
            <person name="Shiryaev A."/>
            <person name="Soop K."/>
            <person name="Spirin V."/>
            <person name="Szebenyi C."/>
            <person name="Tomsovsky M."/>
            <person name="Tulloss R.E."/>
            <person name="Uehling J."/>
            <person name="Grigoriev I.V."/>
            <person name="Vagvolgyi C."/>
            <person name="Papp T."/>
            <person name="Martin F.M."/>
            <person name="Miettinen O."/>
            <person name="Hibbett D.S."/>
            <person name="Nagy L.G."/>
        </authorList>
    </citation>
    <scope>NUCLEOTIDE SEQUENCE [LARGE SCALE GENOMIC DNA]</scope>
    <source>
        <strain evidence="1 2">FP101781</strain>
    </source>
</reference>